<dbReference type="InterPro" id="IPR007253">
    <property type="entry name" value="Cell_wall-bd_2"/>
</dbReference>
<dbReference type="Proteomes" id="UP000287866">
    <property type="component" value="Unassembled WGS sequence"/>
</dbReference>
<keyword evidence="1" id="KW-0812">Transmembrane</keyword>
<evidence type="ECO:0000313" key="2">
    <source>
        <dbReference type="EMBL" id="NHA69517.1"/>
    </source>
</evidence>
<sequence>MFARHRGPRLPAGIARHVAAASPAGALSARSRLLAAVVALATTAFVALVVGAAPTAQARTGPVDVVYVASGRVFPDALAGGVLAANRNAPVLLVEPTSIPTVTKSALISLQPGRIVVLGGPGSVSDEVVGALATFTTSGSATRIAGGNRFDTAARVAEALPDTVPGRVYWLHVSGSGTVRTSLSSPELAGTTVTRAPGQAAGGYCVDVPDGKFAVEGTMATLQSSYGSGISGPDSIRVVTTFNHICVINGLGEIEVRLSSDAGTLEDGYFGLLVPGK</sequence>
<protein>
    <submittedName>
        <fullName evidence="2">Cell wall-binding repeat-containing protein</fullName>
    </submittedName>
</protein>
<gene>
    <name evidence="2" type="ORF">EPD83_015855</name>
</gene>
<dbReference type="AlphaFoldDB" id="A0A8T6R6C5"/>
<dbReference type="EMBL" id="SAYU02000063">
    <property type="protein sequence ID" value="NHA69517.1"/>
    <property type="molecule type" value="Genomic_DNA"/>
</dbReference>
<evidence type="ECO:0000313" key="3">
    <source>
        <dbReference type="Proteomes" id="UP000287866"/>
    </source>
</evidence>
<keyword evidence="1" id="KW-1133">Transmembrane helix</keyword>
<evidence type="ECO:0000256" key="1">
    <source>
        <dbReference type="SAM" id="Phobius"/>
    </source>
</evidence>
<feature type="transmembrane region" description="Helical" evidence="1">
    <location>
        <begin position="33"/>
        <end position="53"/>
    </location>
</feature>
<name>A0A8T6R6C5_9MICO</name>
<dbReference type="PANTHER" id="PTHR30032:SF8">
    <property type="entry name" value="GERMINATION-SPECIFIC N-ACETYLMURAMOYL-L-ALANINE AMIDASE"/>
    <property type="match status" value="1"/>
</dbReference>
<accession>A0A8T6R6C5</accession>
<keyword evidence="1" id="KW-0472">Membrane</keyword>
<dbReference type="InterPro" id="IPR051922">
    <property type="entry name" value="Bact_Sporulation_Assoc"/>
</dbReference>
<reference evidence="2" key="1">
    <citation type="submission" date="2020-03" db="EMBL/GenBank/DDBJ databases">
        <title>Phycicoccus flavus sp. nov., a novel endophytic actinobacterium isolated from branch of Kandelia candel.</title>
        <authorList>
            <person name="Tuo L."/>
        </authorList>
    </citation>
    <scope>NUCLEOTIDE SEQUENCE</scope>
    <source>
        <strain evidence="2">CMS6Z-2</strain>
    </source>
</reference>
<keyword evidence="3" id="KW-1185">Reference proteome</keyword>
<organism evidence="2 3">
    <name type="scientific">Phycicoccus flavus</name>
    <dbReference type="NCBI Taxonomy" id="2502783"/>
    <lineage>
        <taxon>Bacteria</taxon>
        <taxon>Bacillati</taxon>
        <taxon>Actinomycetota</taxon>
        <taxon>Actinomycetes</taxon>
        <taxon>Micrococcales</taxon>
        <taxon>Intrasporangiaceae</taxon>
        <taxon>Phycicoccus</taxon>
    </lineage>
</organism>
<dbReference type="RefSeq" id="WP_164896683.1">
    <property type="nucleotide sequence ID" value="NZ_SAYU02000063.1"/>
</dbReference>
<dbReference type="Gene3D" id="3.40.50.12090">
    <property type="match status" value="1"/>
</dbReference>
<comment type="caution">
    <text evidence="2">The sequence shown here is derived from an EMBL/GenBank/DDBJ whole genome shotgun (WGS) entry which is preliminary data.</text>
</comment>
<proteinExistence type="predicted"/>
<dbReference type="PANTHER" id="PTHR30032">
    <property type="entry name" value="N-ACETYLMURAMOYL-L-ALANINE AMIDASE-RELATED"/>
    <property type="match status" value="1"/>
</dbReference>
<dbReference type="Pfam" id="PF04122">
    <property type="entry name" value="CW_binding_2"/>
    <property type="match status" value="1"/>
</dbReference>